<dbReference type="AlphaFoldDB" id="A0A812KIC5"/>
<feature type="region of interest" description="Disordered" evidence="1">
    <location>
        <begin position="682"/>
        <end position="704"/>
    </location>
</feature>
<keyword evidence="4" id="KW-1185">Reference proteome</keyword>
<evidence type="ECO:0000313" key="4">
    <source>
        <dbReference type="Proteomes" id="UP000604046"/>
    </source>
</evidence>
<keyword evidence="2" id="KW-0732">Signal</keyword>
<feature type="signal peptide" evidence="2">
    <location>
        <begin position="1"/>
        <end position="18"/>
    </location>
</feature>
<protein>
    <submittedName>
        <fullName evidence="3">Uncharacterized protein</fullName>
    </submittedName>
</protein>
<proteinExistence type="predicted"/>
<evidence type="ECO:0000313" key="3">
    <source>
        <dbReference type="EMBL" id="CAE7224837.1"/>
    </source>
</evidence>
<sequence length="883" mass="91835">MAKVHFLTALACAAVADACNKNSDCASNWCDGGTFFSSGRCKPQRADGERAVGSWPSYDYNICLAGRGKCGICGDRVPDGSACTENRDCKSDWCEGFGSCSGECKGRKADGTRIVCDSLSITTGGCDYNQCEARAGKCGVCGRSVPDGSTCSENADCSSGWCEGFPSAGCQGTCRPKKDDGFRLECNDPTKVASGGCDYNQCKASEGRCGVCGRKVPSGTACSQESDCVSNVCRLPGGVLGTSAGCNGQCTEPLPDGSMLPRLTWPINGAFYDYSECSGKAGICGVCGSRVGEGAKCSASTDCAEDLCCGGLLEGRISVNCQGTCVKKTPSACPSLVDMSALTEVVDSFVKFAKDFGQCMIEEVVDPWLEDEYGCRFSASPSKMTASLTCAKLDPERARRLAATDETGSWARRFGYASARAARVAEPVLYRLGRPELGLGRQLLGIGSAEEPTTSQLGCRQTQYCNAGAVVSLVASIDFKPKVSIDIDTTASTATISLEGDVTGIAGVGALAGGSCTYERELFFPSAPKPVATYCLYAVCVTVLIQGSVKLAIEGELQATASAEYHTVYKVGGQTTLELSSDNLDQSANAAITAERVSDHWSLNAVGSMSAAISVTVGPVVTVLVVPGTFATLHPYVMAQASLFGTMKFEKASASEAPEGITAVSWPVSSEVCTDEAQKQSLANRQFTQERPGKETTSSGNATSGQGFTLATDLLDTDGQCFAVGWNAVVGVEATVLGPPPGLQDLTQVLSAVSSELEASLTKFSLGSTAALGAVNCVGRWITGDENFDMVAAGLTAAVQGLLGKIPTSSLDELPVFDTEACFDMYKASVGEGCLCSVGCARREGANCAPNDGSTSLARQTRQTGGKFLCVLLAAWSSLLRRI</sequence>
<comment type="caution">
    <text evidence="3">The sequence shown here is derived from an EMBL/GenBank/DDBJ whole genome shotgun (WGS) entry which is preliminary data.</text>
</comment>
<organism evidence="3 4">
    <name type="scientific">Symbiodinium natans</name>
    <dbReference type="NCBI Taxonomy" id="878477"/>
    <lineage>
        <taxon>Eukaryota</taxon>
        <taxon>Sar</taxon>
        <taxon>Alveolata</taxon>
        <taxon>Dinophyceae</taxon>
        <taxon>Suessiales</taxon>
        <taxon>Symbiodiniaceae</taxon>
        <taxon>Symbiodinium</taxon>
    </lineage>
</organism>
<evidence type="ECO:0000256" key="2">
    <source>
        <dbReference type="SAM" id="SignalP"/>
    </source>
</evidence>
<dbReference type="OrthoDB" id="422437at2759"/>
<accession>A0A812KIC5</accession>
<reference evidence="3" key="1">
    <citation type="submission" date="2021-02" db="EMBL/GenBank/DDBJ databases">
        <authorList>
            <person name="Dougan E. K."/>
            <person name="Rhodes N."/>
            <person name="Thang M."/>
            <person name="Chan C."/>
        </authorList>
    </citation>
    <scope>NUCLEOTIDE SEQUENCE</scope>
</reference>
<dbReference type="EMBL" id="CAJNDS010000646">
    <property type="protein sequence ID" value="CAE7224837.1"/>
    <property type="molecule type" value="Genomic_DNA"/>
</dbReference>
<name>A0A812KIC5_9DINO</name>
<evidence type="ECO:0000256" key="1">
    <source>
        <dbReference type="SAM" id="MobiDB-lite"/>
    </source>
</evidence>
<dbReference type="Proteomes" id="UP000604046">
    <property type="component" value="Unassembled WGS sequence"/>
</dbReference>
<feature type="chain" id="PRO_5032751323" evidence="2">
    <location>
        <begin position="19"/>
        <end position="883"/>
    </location>
</feature>
<gene>
    <name evidence="3" type="ORF">SNAT2548_LOCUS8597</name>
</gene>